<dbReference type="InterPro" id="IPR002347">
    <property type="entry name" value="SDR_fam"/>
</dbReference>
<evidence type="ECO:0000259" key="3">
    <source>
        <dbReference type="SMART" id="SM00822"/>
    </source>
</evidence>
<evidence type="ECO:0000256" key="1">
    <source>
        <dbReference type="ARBA" id="ARBA00006484"/>
    </source>
</evidence>
<comment type="caution">
    <text evidence="4">The sequence shown here is derived from an EMBL/GenBank/DDBJ whole genome shotgun (WGS) entry which is preliminary data.</text>
</comment>
<dbReference type="Gene3D" id="3.40.50.720">
    <property type="entry name" value="NAD(P)-binding Rossmann-like Domain"/>
    <property type="match status" value="1"/>
</dbReference>
<dbReference type="PANTHER" id="PTHR42760">
    <property type="entry name" value="SHORT-CHAIN DEHYDROGENASES/REDUCTASES FAMILY MEMBER"/>
    <property type="match status" value="1"/>
</dbReference>
<evidence type="ECO:0000313" key="5">
    <source>
        <dbReference type="Proteomes" id="UP000548867"/>
    </source>
</evidence>
<proteinExistence type="inferred from homology"/>
<dbReference type="Proteomes" id="UP000548867">
    <property type="component" value="Unassembled WGS sequence"/>
</dbReference>
<protein>
    <submittedName>
        <fullName evidence="4">NAD(P)-dependent dehydrogenase (Short-subunit alcohol dehydrogenase family)</fullName>
    </submittedName>
</protein>
<dbReference type="GO" id="GO:0016616">
    <property type="term" value="F:oxidoreductase activity, acting on the CH-OH group of donors, NAD or NADP as acceptor"/>
    <property type="evidence" value="ECO:0007669"/>
    <property type="project" value="TreeGrafter"/>
</dbReference>
<evidence type="ECO:0000256" key="2">
    <source>
        <dbReference type="ARBA" id="ARBA00023002"/>
    </source>
</evidence>
<dbReference type="Pfam" id="PF13561">
    <property type="entry name" value="adh_short_C2"/>
    <property type="match status" value="1"/>
</dbReference>
<dbReference type="PANTHER" id="PTHR42760:SF115">
    <property type="entry name" value="3-OXOACYL-[ACYL-CARRIER-PROTEIN] REDUCTASE FABG"/>
    <property type="match status" value="1"/>
</dbReference>
<sequence length="248" mass="26319">MTLQDKTALITGGSSGIGLASARALRREGALVAITGRRRDALEAARAELGSDVLIIEGDVSNLDDLQRMRDAVDAKFGHLDILFANAGLAIATPLETCDEATYSRIMDINVKGTFFTVQAVLPLMREGGSIILNTSWLNQVGAPGRALLSASKAAVRSFARTMAAELLPRRIRVNAISPGSIETPLHRQSGQSEEAFRAYAERVGAQVPMGRMGRAEEIAAGVVFLASDASSYMLGAEMVMDGGRAEL</sequence>
<dbReference type="AlphaFoldDB" id="A0A7W6CJE4"/>
<dbReference type="FunFam" id="3.40.50.720:FF:000084">
    <property type="entry name" value="Short-chain dehydrogenase reductase"/>
    <property type="match status" value="1"/>
</dbReference>
<gene>
    <name evidence="4" type="ORF">GGR38_002700</name>
</gene>
<dbReference type="InterPro" id="IPR036291">
    <property type="entry name" value="NAD(P)-bd_dom_sf"/>
</dbReference>
<feature type="domain" description="Ketoreductase" evidence="3">
    <location>
        <begin position="6"/>
        <end position="180"/>
    </location>
</feature>
<dbReference type="InterPro" id="IPR057326">
    <property type="entry name" value="KR_dom"/>
</dbReference>
<reference evidence="4 5" key="1">
    <citation type="submission" date="2020-08" db="EMBL/GenBank/DDBJ databases">
        <title>Genomic Encyclopedia of Type Strains, Phase IV (KMG-IV): sequencing the most valuable type-strain genomes for metagenomic binning, comparative biology and taxonomic classification.</title>
        <authorList>
            <person name="Goeker M."/>
        </authorList>
    </citation>
    <scope>NUCLEOTIDE SEQUENCE [LARGE SCALE GENOMIC DNA]</scope>
    <source>
        <strain evidence="4 5">DSM 27057</strain>
    </source>
</reference>
<dbReference type="EMBL" id="JACIDX010000009">
    <property type="protein sequence ID" value="MBB3955744.1"/>
    <property type="molecule type" value="Genomic_DNA"/>
</dbReference>
<dbReference type="SMART" id="SM00822">
    <property type="entry name" value="PKS_KR"/>
    <property type="match status" value="1"/>
</dbReference>
<organism evidence="4 5">
    <name type="scientific">Novosphingobium sediminicola</name>
    <dbReference type="NCBI Taxonomy" id="563162"/>
    <lineage>
        <taxon>Bacteria</taxon>
        <taxon>Pseudomonadati</taxon>
        <taxon>Pseudomonadota</taxon>
        <taxon>Alphaproteobacteria</taxon>
        <taxon>Sphingomonadales</taxon>
        <taxon>Sphingomonadaceae</taxon>
        <taxon>Novosphingobium</taxon>
    </lineage>
</organism>
<evidence type="ECO:0000313" key="4">
    <source>
        <dbReference type="EMBL" id="MBB3955744.1"/>
    </source>
</evidence>
<keyword evidence="5" id="KW-1185">Reference proteome</keyword>
<dbReference type="SUPFAM" id="SSF51735">
    <property type="entry name" value="NAD(P)-binding Rossmann-fold domains"/>
    <property type="match status" value="1"/>
</dbReference>
<name>A0A7W6CJE4_9SPHN</name>
<dbReference type="CDD" id="cd05233">
    <property type="entry name" value="SDR_c"/>
    <property type="match status" value="1"/>
</dbReference>
<comment type="similarity">
    <text evidence="1">Belongs to the short-chain dehydrogenases/reductases (SDR) family.</text>
</comment>
<keyword evidence="2" id="KW-0560">Oxidoreductase</keyword>
<dbReference type="PRINTS" id="PR00081">
    <property type="entry name" value="GDHRDH"/>
</dbReference>
<accession>A0A7W6CJE4</accession>
<dbReference type="RefSeq" id="WP_183626287.1">
    <property type="nucleotide sequence ID" value="NZ_JACIDX010000009.1"/>
</dbReference>